<evidence type="ECO:0000313" key="6">
    <source>
        <dbReference type="Proteomes" id="UP000192335"/>
    </source>
</evidence>
<dbReference type="InterPro" id="IPR000030">
    <property type="entry name" value="PPE_dom"/>
</dbReference>
<dbReference type="AlphaFoldDB" id="A0A8E2LN17"/>
<dbReference type="InterPro" id="IPR038332">
    <property type="entry name" value="PPE_sf"/>
</dbReference>
<name>A0A8E2LN17_9MYCO</name>
<protein>
    <submittedName>
        <fullName evidence="5">Uncharacterized protein</fullName>
    </submittedName>
</protein>
<evidence type="ECO:0000256" key="2">
    <source>
        <dbReference type="SAM" id="Phobius"/>
    </source>
</evidence>
<evidence type="ECO:0000259" key="4">
    <source>
        <dbReference type="Pfam" id="PF18878"/>
    </source>
</evidence>
<dbReference type="PANTHER" id="PTHR46766:SF1">
    <property type="entry name" value="GLUTAMINE-RICH PROTEIN 2"/>
    <property type="match status" value="1"/>
</dbReference>
<dbReference type="Pfam" id="PF00823">
    <property type="entry name" value="PPE"/>
    <property type="match status" value="1"/>
</dbReference>
<dbReference type="GO" id="GO:0052572">
    <property type="term" value="P:response to host immune response"/>
    <property type="evidence" value="ECO:0007669"/>
    <property type="project" value="TreeGrafter"/>
</dbReference>
<feature type="transmembrane region" description="Helical" evidence="2">
    <location>
        <begin position="236"/>
        <end position="256"/>
    </location>
</feature>
<organism evidence="5 6">
    <name type="scientific">Mycobacterium persicum</name>
    <dbReference type="NCBI Taxonomy" id="1487726"/>
    <lineage>
        <taxon>Bacteria</taxon>
        <taxon>Bacillati</taxon>
        <taxon>Actinomycetota</taxon>
        <taxon>Actinomycetes</taxon>
        <taxon>Mycobacteriales</taxon>
        <taxon>Mycobacteriaceae</taxon>
        <taxon>Mycobacterium</taxon>
    </lineage>
</organism>
<evidence type="ECO:0000259" key="3">
    <source>
        <dbReference type="Pfam" id="PF00823"/>
    </source>
</evidence>
<accession>A0A8E2LN17</accession>
<sequence>MTAAVWMASPPEVHSALLCAGPGPASLVTAATGWSSLSAEYASAADELTLTLAALHAGAWQGPSAEICLAAYTPYLAWLIQASTDSAATATAHETAATAYLSARAAMPTLGELAANHATHTVLLATDFFGINTIPVALNEADYARMWIQAATTMSAYEALTTTTVTTAPHTPPAPPILKTNADEAANLAQTLTPFPWTEIIEFLEKVASGYEIALAVLLYCAEQIAYAFPAIINDIIAGNFTAAGVALFLMIIYGITIVNLILATAFLFIPLMIPVTIVGLTEIVAEWIIGNIFAILTGPVATAAMLGALVPQLGGIVGAAAAAGMAAAAAPAAGVVTAPLSALAGASMAATAAGGSGAVSPAWMVNTVTTNGAASQSSLLASDRGAERLGFVDTAPRTSVTQPGGLMTLGDEPGGAARMPIPPAGWNADFADTESSRQIQQLKFSDEWAAAKS</sequence>
<evidence type="ECO:0000313" key="5">
    <source>
        <dbReference type="EMBL" id="ORC05540.1"/>
    </source>
</evidence>
<dbReference type="InterPro" id="IPR043641">
    <property type="entry name" value="PPE-PPW_C"/>
</dbReference>
<feature type="transmembrane region" description="Helical" evidence="2">
    <location>
        <begin position="288"/>
        <end position="311"/>
    </location>
</feature>
<proteinExistence type="inferred from homology"/>
<gene>
    <name evidence="5" type="ORF">B4U45_01485</name>
</gene>
<dbReference type="GeneID" id="66595968"/>
<evidence type="ECO:0000256" key="1">
    <source>
        <dbReference type="ARBA" id="ARBA00010652"/>
    </source>
</evidence>
<dbReference type="SUPFAM" id="SSF140459">
    <property type="entry name" value="PE/PPE dimer-like"/>
    <property type="match status" value="1"/>
</dbReference>
<feature type="domain" description="PPE-PPW subfamily C-terminal" evidence="4">
    <location>
        <begin position="382"/>
        <end position="427"/>
    </location>
</feature>
<feature type="transmembrane region" description="Helical" evidence="2">
    <location>
        <begin position="262"/>
        <end position="281"/>
    </location>
</feature>
<keyword evidence="2" id="KW-0472">Membrane</keyword>
<reference evidence="5 6" key="1">
    <citation type="submission" date="2017-02" db="EMBL/GenBank/DDBJ databases">
        <title>Mycobacterium kansasii genomes.</title>
        <authorList>
            <person name="Borowka P."/>
            <person name="Strapagiel D."/>
            <person name="Marciniak B."/>
            <person name="Lach J."/>
            <person name="Bakula Z."/>
            <person name="Van Ingen J."/>
            <person name="Safianowska A."/>
            <person name="Brzostek A."/>
            <person name="Dziadek J."/>
            <person name="Jagielski T."/>
        </authorList>
    </citation>
    <scope>NUCLEOTIDE SEQUENCE [LARGE SCALE GENOMIC DNA]</scope>
    <source>
        <strain evidence="5 6">12MK</strain>
    </source>
</reference>
<dbReference type="Pfam" id="PF18878">
    <property type="entry name" value="PPE-PPW"/>
    <property type="match status" value="1"/>
</dbReference>
<dbReference type="PANTHER" id="PTHR46766">
    <property type="entry name" value="GLUTAMINE-RICH PROTEIN 2"/>
    <property type="match status" value="1"/>
</dbReference>
<feature type="domain" description="PPE" evidence="3">
    <location>
        <begin position="6"/>
        <end position="168"/>
    </location>
</feature>
<comment type="similarity">
    <text evidence="1">Belongs to the mycobacterial PPE family.</text>
</comment>
<dbReference type="Gene3D" id="1.20.1260.20">
    <property type="entry name" value="PPE superfamily"/>
    <property type="match status" value="1"/>
</dbReference>
<comment type="caution">
    <text evidence="5">The sequence shown here is derived from an EMBL/GenBank/DDBJ whole genome shotgun (WGS) entry which is preliminary data.</text>
</comment>
<keyword evidence="2" id="KW-1133">Transmembrane helix</keyword>
<feature type="transmembrane region" description="Helical" evidence="2">
    <location>
        <begin position="317"/>
        <end position="339"/>
    </location>
</feature>
<keyword evidence="2" id="KW-0812">Transmembrane</keyword>
<dbReference type="EMBL" id="MWQA01000001">
    <property type="protein sequence ID" value="ORC05540.1"/>
    <property type="molecule type" value="Genomic_DNA"/>
</dbReference>
<dbReference type="Proteomes" id="UP000192335">
    <property type="component" value="Unassembled WGS sequence"/>
</dbReference>
<dbReference type="RefSeq" id="WP_122535215.1">
    <property type="nucleotide sequence ID" value="NZ_MWQA01000001.1"/>
</dbReference>